<dbReference type="EMBL" id="JAJJMB010009125">
    <property type="protein sequence ID" value="KAI3915889.1"/>
    <property type="molecule type" value="Genomic_DNA"/>
</dbReference>
<dbReference type="AlphaFoldDB" id="A0AAD4SPH4"/>
<reference evidence="1" key="1">
    <citation type="submission" date="2022-04" db="EMBL/GenBank/DDBJ databases">
        <title>A functionally conserved STORR gene fusion in Papaver species that diverged 16.8 million years ago.</title>
        <authorList>
            <person name="Catania T."/>
        </authorList>
    </citation>
    <scope>NUCLEOTIDE SEQUENCE</scope>
    <source>
        <strain evidence="1">S-188037</strain>
    </source>
</reference>
<evidence type="ECO:0000313" key="2">
    <source>
        <dbReference type="Proteomes" id="UP001202328"/>
    </source>
</evidence>
<organism evidence="1 2">
    <name type="scientific">Papaver atlanticum</name>
    <dbReference type="NCBI Taxonomy" id="357466"/>
    <lineage>
        <taxon>Eukaryota</taxon>
        <taxon>Viridiplantae</taxon>
        <taxon>Streptophyta</taxon>
        <taxon>Embryophyta</taxon>
        <taxon>Tracheophyta</taxon>
        <taxon>Spermatophyta</taxon>
        <taxon>Magnoliopsida</taxon>
        <taxon>Ranunculales</taxon>
        <taxon>Papaveraceae</taxon>
        <taxon>Papaveroideae</taxon>
        <taxon>Papaver</taxon>
    </lineage>
</organism>
<dbReference type="Proteomes" id="UP001202328">
    <property type="component" value="Unassembled WGS sequence"/>
</dbReference>
<comment type="caution">
    <text evidence="1">The sequence shown here is derived from an EMBL/GenBank/DDBJ whole genome shotgun (WGS) entry which is preliminary data.</text>
</comment>
<accession>A0AAD4SPH4</accession>
<name>A0AAD4SPH4_9MAGN</name>
<sequence>MAARICKSPPTVMMAERVAGKPSLIVVTKELIKGRDLKELLEWKARPWKKKQIERIKEEVEIPTSTPWTLPFKLI</sequence>
<protein>
    <submittedName>
        <fullName evidence="1">Uncharacterized protein</fullName>
    </submittedName>
</protein>
<gene>
    <name evidence="1" type="ORF">MKW98_004330</name>
</gene>
<keyword evidence="2" id="KW-1185">Reference proteome</keyword>
<proteinExistence type="predicted"/>
<evidence type="ECO:0000313" key="1">
    <source>
        <dbReference type="EMBL" id="KAI3915889.1"/>
    </source>
</evidence>